<feature type="compositionally biased region" description="Low complexity" evidence="1">
    <location>
        <begin position="1"/>
        <end position="40"/>
    </location>
</feature>
<dbReference type="AlphaFoldDB" id="A0A1Q8RRE6"/>
<sequence>MAPSKKSAPSQKKPKSTATSSSSKQNPASKPSKSRSCASSQKTRSARPPQATIVVAGRKHLITVADEDNDGDDGGSRPSKKRRKTGGQSVNAHDFYAVRELPPPRDYGFGRKSIAHHMWGTPFNPVTKSVPETSSDRIATSSSTQSKVVEVAASKGITIQPEFKATSSITASISRTTSPDVADDTVSKTVSLLGLPVEVRENIYKHILVSEKPIQVRQGWSAVHPRAHPGLRTAILRVCRLVRNEAINVLYGENTFLYRLRETAPPPAPSPDDEIVVQPPSTTEEPPSEHDNSEDDYVDNDLLWHESLGLNSKGYIDIRRYGHKFRKLMIVVEGNRTERGYLHSMAAAIAVFRNLKPLRPRVHTITIEITPMPDRETGELSFLDFFEKRSEVMRTLKALPCQFIEIVVNTDRDGSAKERIKLNMKYAANIRRARRGEKDVWKDDVVMQAYRMAQAGEAQAKLEQLPRMIRDIWEGRNGRCKKRFFDEFDFDFEEEEDYSFDEGDF</sequence>
<dbReference type="STRING" id="708187.A0A1Q8RRE6"/>
<dbReference type="PANTHER" id="PTHR42085">
    <property type="entry name" value="F-BOX DOMAIN-CONTAINING PROTEIN"/>
    <property type="match status" value="1"/>
</dbReference>
<organism evidence="2 3">
    <name type="scientific">Colletotrichum chlorophyti</name>
    <dbReference type="NCBI Taxonomy" id="708187"/>
    <lineage>
        <taxon>Eukaryota</taxon>
        <taxon>Fungi</taxon>
        <taxon>Dikarya</taxon>
        <taxon>Ascomycota</taxon>
        <taxon>Pezizomycotina</taxon>
        <taxon>Sordariomycetes</taxon>
        <taxon>Hypocreomycetidae</taxon>
        <taxon>Glomerellales</taxon>
        <taxon>Glomerellaceae</taxon>
        <taxon>Colletotrichum</taxon>
    </lineage>
</organism>
<dbReference type="OrthoDB" id="5413827at2759"/>
<reference evidence="2 3" key="1">
    <citation type="submission" date="2016-11" db="EMBL/GenBank/DDBJ databases">
        <title>Draft Genome Assembly of Colletotrichum chlorophyti a pathogen of herbaceous plants.</title>
        <authorList>
            <person name="Gan P."/>
            <person name="Narusaka M."/>
            <person name="Tsushima A."/>
            <person name="Narusaka Y."/>
            <person name="Takano Y."/>
            <person name="Shirasu K."/>
        </authorList>
    </citation>
    <scope>NUCLEOTIDE SEQUENCE [LARGE SCALE GENOMIC DNA]</scope>
    <source>
        <strain evidence="2 3">NTL11</strain>
    </source>
</reference>
<protein>
    <submittedName>
        <fullName evidence="2">Uncharacterized protein</fullName>
    </submittedName>
</protein>
<keyword evidence="3" id="KW-1185">Reference proteome</keyword>
<feature type="region of interest" description="Disordered" evidence="1">
    <location>
        <begin position="262"/>
        <end position="296"/>
    </location>
</feature>
<dbReference type="EMBL" id="MPGH01000108">
    <property type="protein sequence ID" value="OLN86917.1"/>
    <property type="molecule type" value="Genomic_DNA"/>
</dbReference>
<comment type="caution">
    <text evidence="2">The sequence shown here is derived from an EMBL/GenBank/DDBJ whole genome shotgun (WGS) entry which is preliminary data.</text>
</comment>
<evidence type="ECO:0000313" key="2">
    <source>
        <dbReference type="EMBL" id="OLN86917.1"/>
    </source>
</evidence>
<dbReference type="PANTHER" id="PTHR42085:SF2">
    <property type="entry name" value="F-BOX DOMAIN-CONTAINING PROTEIN"/>
    <property type="match status" value="1"/>
</dbReference>
<accession>A0A1Q8RRE6</accession>
<gene>
    <name evidence="2" type="ORF">CCHL11_04638</name>
</gene>
<dbReference type="Proteomes" id="UP000186583">
    <property type="component" value="Unassembled WGS sequence"/>
</dbReference>
<evidence type="ECO:0000313" key="3">
    <source>
        <dbReference type="Proteomes" id="UP000186583"/>
    </source>
</evidence>
<evidence type="ECO:0000256" key="1">
    <source>
        <dbReference type="SAM" id="MobiDB-lite"/>
    </source>
</evidence>
<dbReference type="InterPro" id="IPR038883">
    <property type="entry name" value="AN11006-like"/>
</dbReference>
<proteinExistence type="predicted"/>
<name>A0A1Q8RRE6_9PEZI</name>
<feature type="region of interest" description="Disordered" evidence="1">
    <location>
        <begin position="1"/>
        <end position="91"/>
    </location>
</feature>